<dbReference type="EMBL" id="BLXT01004214">
    <property type="protein sequence ID" value="GFO10980.1"/>
    <property type="molecule type" value="Genomic_DNA"/>
</dbReference>
<feature type="compositionally biased region" description="Basic and acidic residues" evidence="1">
    <location>
        <begin position="100"/>
        <end position="110"/>
    </location>
</feature>
<reference evidence="3 4" key="1">
    <citation type="journal article" date="2021" name="Elife">
        <title>Chloroplast acquisition without the gene transfer in kleptoplastic sea slugs, Plakobranchus ocellatus.</title>
        <authorList>
            <person name="Maeda T."/>
            <person name="Takahashi S."/>
            <person name="Yoshida T."/>
            <person name="Shimamura S."/>
            <person name="Takaki Y."/>
            <person name="Nagai Y."/>
            <person name="Toyoda A."/>
            <person name="Suzuki Y."/>
            <person name="Arimoto A."/>
            <person name="Ishii H."/>
            <person name="Satoh N."/>
            <person name="Nishiyama T."/>
            <person name="Hasebe M."/>
            <person name="Maruyama T."/>
            <person name="Minagawa J."/>
            <person name="Obokata J."/>
            <person name="Shigenobu S."/>
        </authorList>
    </citation>
    <scope>NUCLEOTIDE SEQUENCE [LARGE SCALE GENOMIC DNA]</scope>
</reference>
<name>A0AAV4AVU8_9GAST</name>
<organism evidence="3 4">
    <name type="scientific">Plakobranchus ocellatus</name>
    <dbReference type="NCBI Taxonomy" id="259542"/>
    <lineage>
        <taxon>Eukaryota</taxon>
        <taxon>Metazoa</taxon>
        <taxon>Spiralia</taxon>
        <taxon>Lophotrochozoa</taxon>
        <taxon>Mollusca</taxon>
        <taxon>Gastropoda</taxon>
        <taxon>Heterobranchia</taxon>
        <taxon>Euthyneura</taxon>
        <taxon>Panpulmonata</taxon>
        <taxon>Sacoglossa</taxon>
        <taxon>Placobranchoidea</taxon>
        <taxon>Plakobranchidae</taxon>
        <taxon>Plakobranchus</taxon>
    </lineage>
</organism>
<evidence type="ECO:0000256" key="2">
    <source>
        <dbReference type="SAM" id="SignalP"/>
    </source>
</evidence>
<protein>
    <recommendedName>
        <fullName evidence="5">Secreted protein</fullName>
    </recommendedName>
</protein>
<sequence>MTQTTAALLTCWWAAQLQICLMASLTEVNLHVGLWCGCGSRSKGSGWLTVLTMMLLTAHTVSQPTIQNRINQHRYRVARHVVARRMRRVARLHASWPGELSRRPPAEKQKKREKHRQIQSRCYGNRKWGGRKYLEPRSRKNIRQNVLDY</sequence>
<dbReference type="AlphaFoldDB" id="A0AAV4AVU8"/>
<gene>
    <name evidence="3" type="ORF">PoB_003748500</name>
</gene>
<evidence type="ECO:0000256" key="1">
    <source>
        <dbReference type="SAM" id="MobiDB-lite"/>
    </source>
</evidence>
<feature type="region of interest" description="Disordered" evidence="1">
    <location>
        <begin position="96"/>
        <end position="119"/>
    </location>
</feature>
<keyword evidence="4" id="KW-1185">Reference proteome</keyword>
<dbReference type="Proteomes" id="UP000735302">
    <property type="component" value="Unassembled WGS sequence"/>
</dbReference>
<accession>A0AAV4AVU8</accession>
<feature type="signal peptide" evidence="2">
    <location>
        <begin position="1"/>
        <end position="22"/>
    </location>
</feature>
<evidence type="ECO:0000313" key="3">
    <source>
        <dbReference type="EMBL" id="GFO10980.1"/>
    </source>
</evidence>
<keyword evidence="2" id="KW-0732">Signal</keyword>
<evidence type="ECO:0000313" key="4">
    <source>
        <dbReference type="Proteomes" id="UP000735302"/>
    </source>
</evidence>
<comment type="caution">
    <text evidence="3">The sequence shown here is derived from an EMBL/GenBank/DDBJ whole genome shotgun (WGS) entry which is preliminary data.</text>
</comment>
<evidence type="ECO:0008006" key="5">
    <source>
        <dbReference type="Google" id="ProtNLM"/>
    </source>
</evidence>
<feature type="chain" id="PRO_5043999773" description="Secreted protein" evidence="2">
    <location>
        <begin position="23"/>
        <end position="149"/>
    </location>
</feature>
<proteinExistence type="predicted"/>